<dbReference type="InterPro" id="IPR051781">
    <property type="entry name" value="Metallo-dep_Hydrolase"/>
</dbReference>
<evidence type="ECO:0000313" key="2">
    <source>
        <dbReference type="EMBL" id="MDJ1130591.1"/>
    </source>
</evidence>
<dbReference type="Pfam" id="PF01979">
    <property type="entry name" value="Amidohydro_1"/>
    <property type="match status" value="1"/>
</dbReference>
<evidence type="ECO:0000259" key="1">
    <source>
        <dbReference type="Pfam" id="PF01979"/>
    </source>
</evidence>
<dbReference type="EMBL" id="JANCPR020000001">
    <property type="protein sequence ID" value="MDJ1130591.1"/>
    <property type="molecule type" value="Genomic_DNA"/>
</dbReference>
<feature type="domain" description="Amidohydrolase-related" evidence="1">
    <location>
        <begin position="17"/>
        <end position="61"/>
    </location>
</feature>
<dbReference type="Gene3D" id="3.20.20.140">
    <property type="entry name" value="Metal-dependent hydrolases"/>
    <property type="match status" value="1"/>
</dbReference>
<dbReference type="InterPro" id="IPR006680">
    <property type="entry name" value="Amidohydro-rel"/>
</dbReference>
<dbReference type="InterPro" id="IPR032466">
    <property type="entry name" value="Metal_Hydrolase"/>
</dbReference>
<dbReference type="SUPFAM" id="SSF51556">
    <property type="entry name" value="Metallo-dependent hydrolases"/>
    <property type="match status" value="1"/>
</dbReference>
<organism evidence="2 3">
    <name type="scientific">Streptomyces iconiensis</name>
    <dbReference type="NCBI Taxonomy" id="1384038"/>
    <lineage>
        <taxon>Bacteria</taxon>
        <taxon>Bacillati</taxon>
        <taxon>Actinomycetota</taxon>
        <taxon>Actinomycetes</taxon>
        <taxon>Kitasatosporales</taxon>
        <taxon>Streptomycetaceae</taxon>
        <taxon>Streptomyces</taxon>
    </lineage>
</organism>
<reference evidence="2 3" key="1">
    <citation type="submission" date="2023-05" db="EMBL/GenBank/DDBJ databases">
        <title>Streptantibioticus silvisoli sp. nov., acidotolerant actinomycetes 1 from pine litter.</title>
        <authorList>
            <person name="Swiecimska M."/>
            <person name="Golinska P."/>
            <person name="Sangal V."/>
            <person name="Wachnowicz B."/>
            <person name="Goodfellow M."/>
        </authorList>
    </citation>
    <scope>NUCLEOTIDE SEQUENCE [LARGE SCALE GENOMIC DNA]</scope>
    <source>
        <strain evidence="2 3">DSM 42109</strain>
    </source>
</reference>
<dbReference type="PANTHER" id="PTHR43135:SF3">
    <property type="entry name" value="ALPHA-D-RIBOSE 1-METHYLPHOSPHONATE 5-TRIPHOSPHATE DIPHOSPHATASE"/>
    <property type="match status" value="1"/>
</dbReference>
<accession>A0ABT6ZNG0</accession>
<dbReference type="PANTHER" id="PTHR43135">
    <property type="entry name" value="ALPHA-D-RIBOSE 1-METHYLPHOSPHONATE 5-TRIPHOSPHATE DIPHOSPHATASE"/>
    <property type="match status" value="1"/>
</dbReference>
<comment type="caution">
    <text evidence="2">The sequence shown here is derived from an EMBL/GenBank/DDBJ whole genome shotgun (WGS) entry which is preliminary data.</text>
</comment>
<name>A0ABT6ZNG0_9ACTN</name>
<keyword evidence="3" id="KW-1185">Reference proteome</keyword>
<evidence type="ECO:0000313" key="3">
    <source>
        <dbReference type="Proteomes" id="UP001214441"/>
    </source>
</evidence>
<protein>
    <submittedName>
        <fullName evidence="2">Amidohydrolase family protein</fullName>
    </submittedName>
</protein>
<proteinExistence type="predicted"/>
<dbReference type="RefSeq" id="WP_274039732.1">
    <property type="nucleotide sequence ID" value="NZ_JANCPR020000001.1"/>
</dbReference>
<gene>
    <name evidence="2" type="ORF">NMN56_001220</name>
</gene>
<sequence length="171" mass="18305">MVTGGGLTKDGPKSSESQFSPDELAALVDEAHNAGVPVAAHAHGTDGIAAAMDAGVDTIEHCPWRTSTGLDLRQDVLEQIIDRSITVCPAVSPHRRQHHRDRYRVLSARRHQVPGRRAGRCHELTRVDFEAMAGEGGPKYPSLEALVRDTGYDGTLAGTCLPDDFGAGMRG</sequence>
<dbReference type="Proteomes" id="UP001214441">
    <property type="component" value="Unassembled WGS sequence"/>
</dbReference>